<evidence type="ECO:0000256" key="11">
    <source>
        <dbReference type="ARBA" id="ARBA00023180"/>
    </source>
</evidence>
<evidence type="ECO:0000256" key="9">
    <source>
        <dbReference type="ARBA" id="ARBA00022801"/>
    </source>
</evidence>
<dbReference type="InterPro" id="IPR003154">
    <property type="entry name" value="S1/P1nuclease"/>
</dbReference>
<dbReference type="SUPFAM" id="SSF48537">
    <property type="entry name" value="Phospholipase C/P1 nuclease"/>
    <property type="match status" value="1"/>
</dbReference>
<keyword evidence="6" id="KW-0479">Metal-binding</keyword>
<sequence length="293" mass="32989">MEHPRNSVLSLALIFTSAICLFQVSDGWGIDGHFIVCKIAQSRLGEAAADAVKQLLPDYVEGDLAELCSWADRVRFRNRWSAPLHFINTPEVCTYTYRRDCESEDGEKGTCVAGAINNYTMQLLDYGSSSKSDYNLTEALLFLSHFMGDIHQPLHVGYADDKGGNTINVRWYRRKAVLHHVWDVEIIETAEKRFYNENIEDLIDAVQKNISGVWASRIKSWESCESSKKACPDKYASEGIKAACQWAYEGVSEGTVLEDEYFLSRLPIVTLRLAQAGVRLAATLDRIFEASVE</sequence>
<dbReference type="EMBL" id="JAXQNO010000020">
    <property type="protein sequence ID" value="KAK4772115.1"/>
    <property type="molecule type" value="Genomic_DNA"/>
</dbReference>
<organism evidence="13 14">
    <name type="scientific">Trapa natans</name>
    <name type="common">Water chestnut</name>
    <dbReference type="NCBI Taxonomy" id="22666"/>
    <lineage>
        <taxon>Eukaryota</taxon>
        <taxon>Viridiplantae</taxon>
        <taxon>Streptophyta</taxon>
        <taxon>Embryophyta</taxon>
        <taxon>Tracheophyta</taxon>
        <taxon>Spermatophyta</taxon>
        <taxon>Magnoliopsida</taxon>
        <taxon>eudicotyledons</taxon>
        <taxon>Gunneridae</taxon>
        <taxon>Pentapetalae</taxon>
        <taxon>rosids</taxon>
        <taxon>malvids</taxon>
        <taxon>Myrtales</taxon>
        <taxon>Lythraceae</taxon>
        <taxon>Trapa</taxon>
    </lineage>
</organism>
<dbReference type="GO" id="GO:0003676">
    <property type="term" value="F:nucleic acid binding"/>
    <property type="evidence" value="ECO:0007669"/>
    <property type="project" value="InterPro"/>
</dbReference>
<dbReference type="GO" id="GO:0046872">
    <property type="term" value="F:metal ion binding"/>
    <property type="evidence" value="ECO:0007669"/>
    <property type="project" value="UniProtKB-KW"/>
</dbReference>
<dbReference type="Proteomes" id="UP001346149">
    <property type="component" value="Unassembled WGS sequence"/>
</dbReference>
<dbReference type="FunFam" id="1.10.575.10:FF:000002">
    <property type="entry name" value="Endonuclease 2"/>
    <property type="match status" value="1"/>
</dbReference>
<dbReference type="PANTHER" id="PTHR33146">
    <property type="entry name" value="ENDONUCLEASE 4"/>
    <property type="match status" value="1"/>
</dbReference>
<accession>A0AAN7QQW5</accession>
<comment type="subunit">
    <text evidence="3">Monomer.</text>
</comment>
<feature type="signal peptide" evidence="12">
    <location>
        <begin position="1"/>
        <end position="27"/>
    </location>
</feature>
<keyword evidence="7 12" id="KW-0732">Signal</keyword>
<dbReference type="GO" id="GO:0006308">
    <property type="term" value="P:DNA catabolic process"/>
    <property type="evidence" value="ECO:0007669"/>
    <property type="project" value="InterPro"/>
</dbReference>
<evidence type="ECO:0000256" key="4">
    <source>
        <dbReference type="ARBA" id="ARBA00012562"/>
    </source>
</evidence>
<evidence type="ECO:0000256" key="12">
    <source>
        <dbReference type="SAM" id="SignalP"/>
    </source>
</evidence>
<dbReference type="AlphaFoldDB" id="A0AAN7QQW5"/>
<comment type="similarity">
    <text evidence="2">Belongs to the nuclease type I family.</text>
</comment>
<dbReference type="InterPro" id="IPR008947">
    <property type="entry name" value="PLipase_C/P1_nuclease_dom_sf"/>
</dbReference>
<proteinExistence type="inferred from homology"/>
<dbReference type="GO" id="GO:0004521">
    <property type="term" value="F:RNA endonuclease activity"/>
    <property type="evidence" value="ECO:0007669"/>
    <property type="project" value="UniProtKB-ARBA"/>
</dbReference>
<reference evidence="13 14" key="1">
    <citation type="journal article" date="2023" name="Hortic Res">
        <title>Pangenome of water caltrop reveals structural variations and asymmetric subgenome divergence after allopolyploidization.</title>
        <authorList>
            <person name="Zhang X."/>
            <person name="Chen Y."/>
            <person name="Wang L."/>
            <person name="Yuan Y."/>
            <person name="Fang M."/>
            <person name="Shi L."/>
            <person name="Lu R."/>
            <person name="Comes H.P."/>
            <person name="Ma Y."/>
            <person name="Chen Y."/>
            <person name="Huang G."/>
            <person name="Zhou Y."/>
            <person name="Zheng Z."/>
            <person name="Qiu Y."/>
        </authorList>
    </citation>
    <scope>NUCLEOTIDE SEQUENCE [LARGE SCALE GENOMIC DNA]</scope>
    <source>
        <strain evidence="13">F231</strain>
    </source>
</reference>
<dbReference type="CDD" id="cd11010">
    <property type="entry name" value="S1-P1_nuclease"/>
    <property type="match status" value="1"/>
</dbReference>
<keyword evidence="11" id="KW-0325">Glycoprotein</keyword>
<keyword evidence="10" id="KW-1015">Disulfide bond</keyword>
<evidence type="ECO:0000256" key="8">
    <source>
        <dbReference type="ARBA" id="ARBA00022759"/>
    </source>
</evidence>
<feature type="chain" id="PRO_5042911204" description="Aspergillus nuclease S1" evidence="12">
    <location>
        <begin position="28"/>
        <end position="293"/>
    </location>
</feature>
<keyword evidence="8" id="KW-0255">Endonuclease</keyword>
<dbReference type="Gene3D" id="1.10.575.10">
    <property type="entry name" value="P1 Nuclease"/>
    <property type="match status" value="1"/>
</dbReference>
<dbReference type="GO" id="GO:0000014">
    <property type="term" value="F:single-stranded DNA endodeoxyribonuclease activity"/>
    <property type="evidence" value="ECO:0007669"/>
    <property type="project" value="UniProtKB-ARBA"/>
</dbReference>
<dbReference type="Pfam" id="PF02265">
    <property type="entry name" value="S1-P1_nuclease"/>
    <property type="match status" value="1"/>
</dbReference>
<evidence type="ECO:0000256" key="5">
    <source>
        <dbReference type="ARBA" id="ARBA00022722"/>
    </source>
</evidence>
<protein>
    <recommendedName>
        <fullName evidence="4">Aspergillus nuclease S1</fullName>
        <ecNumber evidence="4">3.1.30.1</ecNumber>
    </recommendedName>
</protein>
<evidence type="ECO:0000256" key="6">
    <source>
        <dbReference type="ARBA" id="ARBA00022723"/>
    </source>
</evidence>
<keyword evidence="9" id="KW-0378">Hydrolase</keyword>
<evidence type="ECO:0000256" key="2">
    <source>
        <dbReference type="ARBA" id="ARBA00009547"/>
    </source>
</evidence>
<gene>
    <name evidence="13" type="ORF">SAY86_013890</name>
</gene>
<evidence type="ECO:0000256" key="3">
    <source>
        <dbReference type="ARBA" id="ARBA00011245"/>
    </source>
</evidence>
<dbReference type="EC" id="3.1.30.1" evidence="4"/>
<evidence type="ECO:0000313" key="14">
    <source>
        <dbReference type="Proteomes" id="UP001346149"/>
    </source>
</evidence>
<keyword evidence="5" id="KW-0540">Nuclease</keyword>
<evidence type="ECO:0000256" key="7">
    <source>
        <dbReference type="ARBA" id="ARBA00022729"/>
    </source>
</evidence>
<evidence type="ECO:0000313" key="13">
    <source>
        <dbReference type="EMBL" id="KAK4772115.1"/>
    </source>
</evidence>
<dbReference type="PANTHER" id="PTHR33146:SF27">
    <property type="entry name" value="ENDONUCLEASE 2"/>
    <property type="match status" value="1"/>
</dbReference>
<name>A0AAN7QQW5_TRANT</name>
<keyword evidence="14" id="KW-1185">Reference proteome</keyword>
<evidence type="ECO:0000256" key="10">
    <source>
        <dbReference type="ARBA" id="ARBA00023157"/>
    </source>
</evidence>
<evidence type="ECO:0000256" key="1">
    <source>
        <dbReference type="ARBA" id="ARBA00000245"/>
    </source>
</evidence>
<comment type="catalytic activity">
    <reaction evidence="1">
        <text>Endonucleolytic cleavage to 5'-phosphomononucleotide and 5'-phosphooligonucleotide end-products.</text>
        <dbReference type="EC" id="3.1.30.1"/>
    </reaction>
</comment>
<comment type="caution">
    <text evidence="13">The sequence shown here is derived from an EMBL/GenBank/DDBJ whole genome shotgun (WGS) entry which is preliminary data.</text>
</comment>